<dbReference type="STRING" id="296587.C1DZ33"/>
<sequence>MWRRQCVDALRRAVSHGYAGSKGALLPLARQHHRAWVHNAAGSTGFYLDKTKYIVNAYGPDRPGLVSALAKALVDAKGNIETTRMARLGDECNITMLVSFTEQTKEEAEAFERAAGEIPGLRGTVRRTRTRHRRDEEEVDRSRWRRIFLQGPDFPGLVYQMTNYLASEGINVETLNTDTQPAPFGDEDLFTIDAVIEIGPDTSLVRFKKSIERLEKKLGVDIVVSDHERVDDE</sequence>
<reference evidence="2 3" key="1">
    <citation type="journal article" date="2009" name="Science">
        <title>Green evolution and dynamic adaptations revealed by genomes of the marine picoeukaryotes Micromonas.</title>
        <authorList>
            <person name="Worden A.Z."/>
            <person name="Lee J.H."/>
            <person name="Mock T."/>
            <person name="Rouze P."/>
            <person name="Simmons M.P."/>
            <person name="Aerts A.L."/>
            <person name="Allen A.E."/>
            <person name="Cuvelier M.L."/>
            <person name="Derelle E."/>
            <person name="Everett M.V."/>
            <person name="Foulon E."/>
            <person name="Grimwood J."/>
            <person name="Gundlach H."/>
            <person name="Henrissat B."/>
            <person name="Napoli C."/>
            <person name="McDonald S.M."/>
            <person name="Parker M.S."/>
            <person name="Rombauts S."/>
            <person name="Salamov A."/>
            <person name="Von Dassow P."/>
            <person name="Badger J.H."/>
            <person name="Coutinho P.M."/>
            <person name="Demir E."/>
            <person name="Dubchak I."/>
            <person name="Gentemann C."/>
            <person name="Eikrem W."/>
            <person name="Gready J.E."/>
            <person name="John U."/>
            <person name="Lanier W."/>
            <person name="Lindquist E.A."/>
            <person name="Lucas S."/>
            <person name="Mayer K.F."/>
            <person name="Moreau H."/>
            <person name="Not F."/>
            <person name="Otillar R."/>
            <person name="Panaud O."/>
            <person name="Pangilinan J."/>
            <person name="Paulsen I."/>
            <person name="Piegu B."/>
            <person name="Poliakov A."/>
            <person name="Robbens S."/>
            <person name="Schmutz J."/>
            <person name="Toulza E."/>
            <person name="Wyss T."/>
            <person name="Zelensky A."/>
            <person name="Zhou K."/>
            <person name="Armbrust E.V."/>
            <person name="Bhattacharya D."/>
            <person name="Goodenough U.W."/>
            <person name="Van de Peer Y."/>
            <person name="Grigoriev I.V."/>
        </authorList>
    </citation>
    <scope>NUCLEOTIDE SEQUENCE [LARGE SCALE GENOMIC DNA]</scope>
    <source>
        <strain evidence="3">RCC299 / NOUM17</strain>
    </source>
</reference>
<dbReference type="OMA" id="GADNPGI"/>
<feature type="domain" description="ACT" evidence="1">
    <location>
        <begin position="146"/>
        <end position="232"/>
    </location>
</feature>
<evidence type="ECO:0000313" key="3">
    <source>
        <dbReference type="Proteomes" id="UP000002009"/>
    </source>
</evidence>
<dbReference type="PANTHER" id="PTHR34875">
    <property type="entry name" value="UPF0237 PROTEIN MJ1558"/>
    <property type="match status" value="1"/>
</dbReference>
<dbReference type="Pfam" id="PF13740">
    <property type="entry name" value="ACT_6"/>
    <property type="match status" value="1"/>
</dbReference>
<dbReference type="RefSeq" id="XP_002499787.1">
    <property type="nucleotide sequence ID" value="XM_002499741.1"/>
</dbReference>
<accession>C1DZ33</accession>
<name>C1DZ33_MICCC</name>
<dbReference type="Proteomes" id="UP000002009">
    <property type="component" value="Chromosome 2"/>
</dbReference>
<dbReference type="SUPFAM" id="SSF55021">
    <property type="entry name" value="ACT-like"/>
    <property type="match status" value="2"/>
</dbReference>
<dbReference type="OrthoDB" id="5345392at2759"/>
<dbReference type="InterPro" id="IPR002912">
    <property type="entry name" value="ACT_dom"/>
</dbReference>
<dbReference type="Gene3D" id="3.30.70.260">
    <property type="match status" value="2"/>
</dbReference>
<evidence type="ECO:0000313" key="2">
    <source>
        <dbReference type="EMBL" id="ACO61045.1"/>
    </source>
</evidence>
<keyword evidence="3" id="KW-1185">Reference proteome</keyword>
<dbReference type="GeneID" id="8241469"/>
<dbReference type="InterPro" id="IPR050990">
    <property type="entry name" value="UPF0237/GcvR_regulator"/>
</dbReference>
<dbReference type="PANTHER" id="PTHR34875:SF6">
    <property type="entry name" value="UPF0237 PROTEIN MJ1558"/>
    <property type="match status" value="1"/>
</dbReference>
<feature type="domain" description="ACT" evidence="1">
    <location>
        <begin position="54"/>
        <end position="129"/>
    </location>
</feature>
<dbReference type="eggNOG" id="ENOG502R8FT">
    <property type="taxonomic scope" value="Eukaryota"/>
</dbReference>
<organism evidence="2 3">
    <name type="scientific">Micromonas commoda (strain RCC299 / NOUM17 / CCMP2709)</name>
    <name type="common">Picoplanktonic green alga</name>
    <dbReference type="NCBI Taxonomy" id="296587"/>
    <lineage>
        <taxon>Eukaryota</taxon>
        <taxon>Viridiplantae</taxon>
        <taxon>Chlorophyta</taxon>
        <taxon>Mamiellophyceae</taxon>
        <taxon>Mamiellales</taxon>
        <taxon>Mamiellaceae</taxon>
        <taxon>Micromonas</taxon>
    </lineage>
</organism>
<protein>
    <recommendedName>
        <fullName evidence="1">ACT domain-containing protein</fullName>
    </recommendedName>
</protein>
<dbReference type="PROSITE" id="PS51671">
    <property type="entry name" value="ACT"/>
    <property type="match status" value="2"/>
</dbReference>
<dbReference type="AlphaFoldDB" id="C1DZ33"/>
<gene>
    <name evidence="2" type="ORF">MICPUN_55733</name>
</gene>
<dbReference type="KEGG" id="mis:MICPUN_55733"/>
<dbReference type="InterPro" id="IPR045865">
    <property type="entry name" value="ACT-like_dom_sf"/>
</dbReference>
<dbReference type="InParanoid" id="C1DZ33"/>
<dbReference type="EMBL" id="CP001323">
    <property type="protein sequence ID" value="ACO61045.1"/>
    <property type="molecule type" value="Genomic_DNA"/>
</dbReference>
<proteinExistence type="predicted"/>
<evidence type="ECO:0000259" key="1">
    <source>
        <dbReference type="PROSITE" id="PS51671"/>
    </source>
</evidence>